<keyword evidence="2" id="KW-1185">Reference proteome</keyword>
<evidence type="ECO:0008006" key="3">
    <source>
        <dbReference type="Google" id="ProtNLM"/>
    </source>
</evidence>
<gene>
    <name evidence="1" type="ORF">SAMN02745199_1340</name>
</gene>
<evidence type="ECO:0000313" key="2">
    <source>
        <dbReference type="Proteomes" id="UP000242592"/>
    </source>
</evidence>
<dbReference type="OrthoDB" id="39395at2"/>
<dbReference type="EMBL" id="FQXN01000005">
    <property type="protein sequence ID" value="SHH50693.1"/>
    <property type="molecule type" value="Genomic_DNA"/>
</dbReference>
<organism evidence="1 2">
    <name type="scientific">Thermosipho atlanticus DSM 15807</name>
    <dbReference type="NCBI Taxonomy" id="1123380"/>
    <lineage>
        <taxon>Bacteria</taxon>
        <taxon>Thermotogati</taxon>
        <taxon>Thermotogota</taxon>
        <taxon>Thermotogae</taxon>
        <taxon>Thermotogales</taxon>
        <taxon>Fervidobacteriaceae</taxon>
        <taxon>Thermosipho</taxon>
    </lineage>
</organism>
<reference evidence="2" key="1">
    <citation type="submission" date="2016-11" db="EMBL/GenBank/DDBJ databases">
        <authorList>
            <person name="Varghese N."/>
            <person name="Submissions S."/>
        </authorList>
    </citation>
    <scope>NUCLEOTIDE SEQUENCE [LARGE SCALE GENOMIC DNA]</scope>
    <source>
        <strain evidence="2">DSM 15807</strain>
    </source>
</reference>
<evidence type="ECO:0000313" key="1">
    <source>
        <dbReference type="EMBL" id="SHH50693.1"/>
    </source>
</evidence>
<dbReference type="STRING" id="1123380.SAMN02745199_1340"/>
<accession>A0A1M5TK22</accession>
<dbReference type="AlphaFoldDB" id="A0A1M5TK22"/>
<dbReference type="Proteomes" id="UP000242592">
    <property type="component" value="Unassembled WGS sequence"/>
</dbReference>
<protein>
    <recommendedName>
        <fullName evidence="3">DUF3352 domain-containing protein</fullName>
    </recommendedName>
</protein>
<sequence>MKKYVLIFVVLFGIITFSDILNFVPYDYDIFIRFRNSAGWYKELKNVPFAKFVLNDEGLSFESYFLGYLEDIDYKHGTDKNIFLSALASDVLFLAKGIEISVENLISFDANYYIEILKTLSKDSALIFETNNSDYVIKYFSNLIGYGMKKEGDIYILGDSIFSKSIDDYLVLAGSKNALEYMINVYNSPNLQFKSNSKEYFKDFDSGSKYWITGFSKGNAIQLNFPIESTDEGLETEYVKIFGYVEDSVLKISIIQKTNKEEPKVTFTEDLMEEIPVLGNYFAGISIGDSLNVMRVLEQWTVTLDSTSLEKLYDLTSSILKNATSTFYIVGDIDESPNLSVAFLFKLSDGLQDIERTIKKYSGRYDDTEDQWIIDITDEYKVYFYEFEQFFVVSNIDKETYSKKAKIQRLTDLAAYNYLDRERNYNIKIFLDLGDFIQKFLGINISSKLIFWEEKDGHFIKYYLDIM</sequence>
<proteinExistence type="predicted"/>
<name>A0A1M5TK22_9BACT</name>
<dbReference type="RefSeq" id="WP_073073431.1">
    <property type="nucleotide sequence ID" value="NZ_FQXN01000005.1"/>
</dbReference>